<dbReference type="PANTHER" id="PTHR30349:SF64">
    <property type="entry name" value="PROPHAGE INTEGRASE INTD-RELATED"/>
    <property type="match status" value="1"/>
</dbReference>
<dbReference type="Pfam" id="PF00589">
    <property type="entry name" value="Phage_integrase"/>
    <property type="match status" value="1"/>
</dbReference>
<dbReference type="PANTHER" id="PTHR30349">
    <property type="entry name" value="PHAGE INTEGRASE-RELATED"/>
    <property type="match status" value="1"/>
</dbReference>
<dbReference type="InterPro" id="IPR035386">
    <property type="entry name" value="Arm-DNA-bind_5"/>
</dbReference>
<evidence type="ECO:0000256" key="1">
    <source>
        <dbReference type="ARBA" id="ARBA00008857"/>
    </source>
</evidence>
<evidence type="ECO:0000313" key="5">
    <source>
        <dbReference type="EMBL" id="RRD87349.1"/>
    </source>
</evidence>
<dbReference type="GO" id="GO:0015074">
    <property type="term" value="P:DNA integration"/>
    <property type="evidence" value="ECO:0007669"/>
    <property type="project" value="InterPro"/>
</dbReference>
<evidence type="ECO:0000259" key="4">
    <source>
        <dbReference type="PROSITE" id="PS51898"/>
    </source>
</evidence>
<dbReference type="Pfam" id="PF17293">
    <property type="entry name" value="Arm-DNA-bind_5"/>
    <property type="match status" value="1"/>
</dbReference>
<dbReference type="InterPro" id="IPR002104">
    <property type="entry name" value="Integrase_catalytic"/>
</dbReference>
<dbReference type="GO" id="GO:0003677">
    <property type="term" value="F:DNA binding"/>
    <property type="evidence" value="ECO:0007669"/>
    <property type="project" value="UniProtKB-KW"/>
</dbReference>
<gene>
    <name evidence="5" type="ORF">EII33_13335</name>
</gene>
<accession>A0A3P1ZW34</accession>
<comment type="similarity">
    <text evidence="1">Belongs to the 'phage' integrase family.</text>
</comment>
<dbReference type="Gene3D" id="1.10.443.10">
    <property type="entry name" value="Intergrase catalytic core"/>
    <property type="match status" value="1"/>
</dbReference>
<dbReference type="PROSITE" id="PS51898">
    <property type="entry name" value="TYR_RECOMBINASE"/>
    <property type="match status" value="1"/>
</dbReference>
<reference evidence="5 6" key="1">
    <citation type="submission" date="2018-11" db="EMBL/GenBank/DDBJ databases">
        <title>Genomes From Bacteria Associated with the Canine Oral Cavity: a Test Case for Automated Genome-Based Taxonomic Assignment.</title>
        <authorList>
            <person name="Coil D.A."/>
            <person name="Jospin G."/>
            <person name="Darling A.E."/>
            <person name="Wallis C."/>
            <person name="Davis I.J."/>
            <person name="Harris S."/>
            <person name="Eisen J.A."/>
            <person name="Holcombe L.J."/>
            <person name="O'Flynn C."/>
        </authorList>
    </citation>
    <scope>NUCLEOTIDE SEQUENCE [LARGE SCALE GENOMIC DNA]</scope>
    <source>
        <strain evidence="5 6">OH1047_COT-310</strain>
    </source>
</reference>
<dbReference type="Proteomes" id="UP000279562">
    <property type="component" value="Unassembled WGS sequence"/>
</dbReference>
<keyword evidence="3" id="KW-0233">DNA recombination</keyword>
<dbReference type="InterPro" id="IPR010998">
    <property type="entry name" value="Integrase_recombinase_N"/>
</dbReference>
<proteinExistence type="inferred from homology"/>
<name>A0A3P1ZW34_9BACE</name>
<dbReference type="SUPFAM" id="SSF56349">
    <property type="entry name" value="DNA breaking-rejoining enzymes"/>
    <property type="match status" value="1"/>
</dbReference>
<evidence type="ECO:0000256" key="2">
    <source>
        <dbReference type="ARBA" id="ARBA00023125"/>
    </source>
</evidence>
<evidence type="ECO:0000256" key="3">
    <source>
        <dbReference type="ARBA" id="ARBA00023172"/>
    </source>
</evidence>
<sequence length="389" mass="45046">MSESKEPIRLRQRKMATGNISLYLDIYIDGKRTYEYLKMYLIPEKTRADKEKNKETLKLADAVRAKRVIELRNGQFGFKNKTTGKLRFFDYYRELCEKRLGEESRGNWGNWYSCLHHLKKYEKRESITLEEITPEWVQGFKDYLENDAVAWGHDFRKRIKDKPLARNSKLSYFNKLRACLNQAYEEGIISSNPLRGIEGFKPEEGTRMYLTLDEVRKLAVTECEYPQIKAAFLFSCLTGLRRSDVLRLTWGDVHKQGEFTRIIFRQKKTSGQEYLDISPQAAELMGERGLPDEHVFTDIHSPTCTNNTLKLWVARAGINKTITFHCGRHTFATLMLDIGTDIYTVSKLLGHRDLSTTQIYAKVMDKNKQAAVASIPTILPPDISSGEKE</sequence>
<dbReference type="InterPro" id="IPR025269">
    <property type="entry name" value="SAM-like_dom"/>
</dbReference>
<feature type="domain" description="Tyr recombinase" evidence="4">
    <location>
        <begin position="205"/>
        <end position="374"/>
    </location>
</feature>
<organism evidence="5 6">
    <name type="scientific">Prevotella heparinolytica</name>
    <dbReference type="NCBI Taxonomy" id="28113"/>
    <lineage>
        <taxon>Bacteria</taxon>
        <taxon>Pseudomonadati</taxon>
        <taxon>Bacteroidota</taxon>
        <taxon>Bacteroidia</taxon>
        <taxon>Bacteroidales</taxon>
        <taxon>Bacteroidaceae</taxon>
        <taxon>Bacteroides</taxon>
    </lineage>
</organism>
<dbReference type="RefSeq" id="WP_125240114.1">
    <property type="nucleotide sequence ID" value="NZ_RQYF01000108.1"/>
</dbReference>
<dbReference type="InterPro" id="IPR050090">
    <property type="entry name" value="Tyrosine_recombinase_XerCD"/>
</dbReference>
<dbReference type="InterPro" id="IPR011010">
    <property type="entry name" value="DNA_brk_join_enz"/>
</dbReference>
<dbReference type="CDD" id="cd01185">
    <property type="entry name" value="INTN1_C_like"/>
    <property type="match status" value="1"/>
</dbReference>
<dbReference type="GO" id="GO:0006310">
    <property type="term" value="P:DNA recombination"/>
    <property type="evidence" value="ECO:0007669"/>
    <property type="project" value="UniProtKB-KW"/>
</dbReference>
<dbReference type="Pfam" id="PF13102">
    <property type="entry name" value="Phage_int_SAM_5"/>
    <property type="match status" value="1"/>
</dbReference>
<protein>
    <submittedName>
        <fullName evidence="5">Site-specific integrase</fullName>
    </submittedName>
</protein>
<keyword evidence="2" id="KW-0238">DNA-binding</keyword>
<dbReference type="AlphaFoldDB" id="A0A3P1ZW34"/>
<keyword evidence="6" id="KW-1185">Reference proteome</keyword>
<dbReference type="Gene3D" id="1.10.150.130">
    <property type="match status" value="1"/>
</dbReference>
<comment type="caution">
    <text evidence="5">The sequence shown here is derived from an EMBL/GenBank/DDBJ whole genome shotgun (WGS) entry which is preliminary data.</text>
</comment>
<evidence type="ECO:0000313" key="6">
    <source>
        <dbReference type="Proteomes" id="UP000279562"/>
    </source>
</evidence>
<dbReference type="EMBL" id="RQYF01000108">
    <property type="protein sequence ID" value="RRD87349.1"/>
    <property type="molecule type" value="Genomic_DNA"/>
</dbReference>
<dbReference type="InterPro" id="IPR013762">
    <property type="entry name" value="Integrase-like_cat_sf"/>
</dbReference>